<reference evidence="1 2" key="1">
    <citation type="submission" date="2016-10" db="EMBL/GenBank/DDBJ databases">
        <title>Proteomics and genomics reveal pathogen-plant mechanisms compatible with a hemibiotrophic lifestyle of Diplodia corticola.</title>
        <authorList>
            <person name="Fernandes I."/>
            <person name="De Jonge R."/>
            <person name="Van De Peer Y."/>
            <person name="Devreese B."/>
            <person name="Alves A."/>
            <person name="Esteves A.C."/>
        </authorList>
    </citation>
    <scope>NUCLEOTIDE SEQUENCE [LARGE SCALE GENOMIC DNA]</scope>
    <source>
        <strain evidence="1 2">CBS 112549</strain>
    </source>
</reference>
<evidence type="ECO:0000313" key="1">
    <source>
        <dbReference type="EMBL" id="OJD36522.1"/>
    </source>
</evidence>
<dbReference type="GeneID" id="31010699"/>
<comment type="caution">
    <text evidence="1">The sequence shown here is derived from an EMBL/GenBank/DDBJ whole genome shotgun (WGS) entry which is preliminary data.</text>
</comment>
<evidence type="ECO:0000313" key="2">
    <source>
        <dbReference type="Proteomes" id="UP000183809"/>
    </source>
</evidence>
<organism evidence="1 2">
    <name type="scientific">Diplodia corticola</name>
    <dbReference type="NCBI Taxonomy" id="236234"/>
    <lineage>
        <taxon>Eukaryota</taxon>
        <taxon>Fungi</taxon>
        <taxon>Dikarya</taxon>
        <taxon>Ascomycota</taxon>
        <taxon>Pezizomycotina</taxon>
        <taxon>Dothideomycetes</taxon>
        <taxon>Dothideomycetes incertae sedis</taxon>
        <taxon>Botryosphaeriales</taxon>
        <taxon>Botryosphaeriaceae</taxon>
        <taxon>Diplodia</taxon>
    </lineage>
</organism>
<dbReference type="RefSeq" id="XP_020132782.1">
    <property type="nucleotide sequence ID" value="XM_020270440.1"/>
</dbReference>
<proteinExistence type="predicted"/>
<dbReference type="EMBL" id="MNUE01000011">
    <property type="protein sequence ID" value="OJD36522.1"/>
    <property type="molecule type" value="Genomic_DNA"/>
</dbReference>
<accession>A0A1J9R8M3</accession>
<name>A0A1J9R8M3_9PEZI</name>
<sequence length="194" mass="21419">MSSVSASLSFTADSIGRRGLLERRLPYQCKQQLPSFKTPLDHSNLSNLITVQNKQPPLSFVVLHPVRRCLGTGKPPLPMPASAGGKAFRGLFRGMLARWLGRLFSGSEPCGAVESLRNDKTDKELHAALIDGLRSRSSATEICRSPLYSSMRRATPTRPWNVPLLLQSPRDRIRSCQHGGARSWAPLTLRFALS</sequence>
<dbReference type="AlphaFoldDB" id="A0A1J9R8M3"/>
<gene>
    <name evidence="1" type="ORF">BKCO1_1100080</name>
</gene>
<protein>
    <submittedName>
        <fullName evidence="1">Uncharacterized protein</fullName>
    </submittedName>
</protein>
<dbReference type="Proteomes" id="UP000183809">
    <property type="component" value="Unassembled WGS sequence"/>
</dbReference>
<keyword evidence="2" id="KW-1185">Reference proteome</keyword>